<evidence type="ECO:0000256" key="2">
    <source>
        <dbReference type="ARBA" id="ARBA00022475"/>
    </source>
</evidence>
<comment type="subcellular location">
    <subcellularLocation>
        <location evidence="1">Cell membrane</location>
        <topology evidence="1">Multi-pass membrane protein</topology>
    </subcellularLocation>
</comment>
<evidence type="ECO:0000256" key="3">
    <source>
        <dbReference type="ARBA" id="ARBA00022692"/>
    </source>
</evidence>
<sequence>MLAALSQLLLFPLVGEVIARGIKLPLPGPVVGMLLLFVGDESHTGPFTARASNGDTRFDTRREPARWPA</sequence>
<protein>
    <submittedName>
        <fullName evidence="7">Putative effector of murein hydrolase LrgA</fullName>
    </submittedName>
</protein>
<comment type="caution">
    <text evidence="7">The sequence shown here is derived from an EMBL/GenBank/DDBJ whole genome shotgun (WGS) entry which is preliminary data.</text>
</comment>
<dbReference type="AlphaFoldDB" id="A0A084XZ50"/>
<reference evidence="7 8" key="1">
    <citation type="submission" date="2014-07" db="EMBL/GenBank/DDBJ databases">
        <title>Expanding our view of genomic diversity in Candidatus Accumulibacter clades.</title>
        <authorList>
            <person name="Skennerton C.T."/>
            <person name="Barr J.J."/>
            <person name="Slater F.R."/>
            <person name="Bond P.L."/>
            <person name="Tyson G.W."/>
        </authorList>
    </citation>
    <scope>NUCLEOTIDE SEQUENCE [LARGE SCALE GENOMIC DNA]</scope>
    <source>
        <strain evidence="8">SK-01</strain>
    </source>
</reference>
<name>A0A084XZ50_9PROT</name>
<dbReference type="Pfam" id="PF03788">
    <property type="entry name" value="LrgA"/>
    <property type="match status" value="1"/>
</dbReference>
<accession>A0A084XZ50</accession>
<keyword evidence="4" id="KW-1133">Transmembrane helix</keyword>
<dbReference type="GO" id="GO:0016787">
    <property type="term" value="F:hydrolase activity"/>
    <property type="evidence" value="ECO:0007669"/>
    <property type="project" value="UniProtKB-KW"/>
</dbReference>
<evidence type="ECO:0000256" key="4">
    <source>
        <dbReference type="ARBA" id="ARBA00022989"/>
    </source>
</evidence>
<keyword evidence="3" id="KW-0812">Transmembrane</keyword>
<keyword evidence="7" id="KW-0378">Hydrolase</keyword>
<dbReference type="EMBL" id="JDSS02000026">
    <property type="protein sequence ID" value="KFB67744.1"/>
    <property type="molecule type" value="Genomic_DNA"/>
</dbReference>
<feature type="compositionally biased region" description="Basic and acidic residues" evidence="6">
    <location>
        <begin position="56"/>
        <end position="69"/>
    </location>
</feature>
<dbReference type="InterPro" id="IPR005538">
    <property type="entry name" value="LrgA/CidA"/>
</dbReference>
<keyword evidence="5" id="KW-0472">Membrane</keyword>
<keyword evidence="2" id="KW-1003">Cell membrane</keyword>
<proteinExistence type="predicted"/>
<evidence type="ECO:0000313" key="7">
    <source>
        <dbReference type="EMBL" id="KFB67744.1"/>
    </source>
</evidence>
<evidence type="ECO:0000256" key="1">
    <source>
        <dbReference type="ARBA" id="ARBA00004651"/>
    </source>
</evidence>
<evidence type="ECO:0000256" key="5">
    <source>
        <dbReference type="ARBA" id="ARBA00023136"/>
    </source>
</evidence>
<evidence type="ECO:0000313" key="8">
    <source>
        <dbReference type="Proteomes" id="UP000019812"/>
    </source>
</evidence>
<feature type="region of interest" description="Disordered" evidence="6">
    <location>
        <begin position="47"/>
        <end position="69"/>
    </location>
</feature>
<dbReference type="GO" id="GO:0005886">
    <property type="term" value="C:plasma membrane"/>
    <property type="evidence" value="ECO:0007669"/>
    <property type="project" value="UniProtKB-SubCell"/>
</dbReference>
<organism evidence="7 8">
    <name type="scientific">Candidatus Accumulibacter vicinus</name>
    <dbReference type="NCBI Taxonomy" id="2954382"/>
    <lineage>
        <taxon>Bacteria</taxon>
        <taxon>Pseudomonadati</taxon>
        <taxon>Pseudomonadota</taxon>
        <taxon>Betaproteobacteria</taxon>
        <taxon>Candidatus Accumulibacter</taxon>
    </lineage>
</organism>
<dbReference type="Proteomes" id="UP000019812">
    <property type="component" value="Unassembled WGS sequence"/>
</dbReference>
<evidence type="ECO:0000256" key="6">
    <source>
        <dbReference type="SAM" id="MobiDB-lite"/>
    </source>
</evidence>
<gene>
    <name evidence="7" type="ORF">CAPSK01_002859</name>
</gene>